<organism evidence="1 2">
    <name type="scientific">Ceratodon purpureus</name>
    <name type="common">Fire moss</name>
    <name type="synonym">Dicranum purpureum</name>
    <dbReference type="NCBI Taxonomy" id="3225"/>
    <lineage>
        <taxon>Eukaryota</taxon>
        <taxon>Viridiplantae</taxon>
        <taxon>Streptophyta</taxon>
        <taxon>Embryophyta</taxon>
        <taxon>Bryophyta</taxon>
        <taxon>Bryophytina</taxon>
        <taxon>Bryopsida</taxon>
        <taxon>Dicranidae</taxon>
        <taxon>Pseudoditrichales</taxon>
        <taxon>Ditrichaceae</taxon>
        <taxon>Ceratodon</taxon>
    </lineage>
</organism>
<reference evidence="1" key="1">
    <citation type="submission" date="2020-06" db="EMBL/GenBank/DDBJ databases">
        <title>WGS assembly of Ceratodon purpureus strain R40.</title>
        <authorList>
            <person name="Carey S.B."/>
            <person name="Jenkins J."/>
            <person name="Shu S."/>
            <person name="Lovell J.T."/>
            <person name="Sreedasyam A."/>
            <person name="Maumus F."/>
            <person name="Tiley G.P."/>
            <person name="Fernandez-Pozo N."/>
            <person name="Barry K."/>
            <person name="Chen C."/>
            <person name="Wang M."/>
            <person name="Lipzen A."/>
            <person name="Daum C."/>
            <person name="Saski C.A."/>
            <person name="Payton A.C."/>
            <person name="Mcbreen J.C."/>
            <person name="Conrad R.E."/>
            <person name="Kollar L.M."/>
            <person name="Olsson S."/>
            <person name="Huttunen S."/>
            <person name="Landis J.B."/>
            <person name="Wickett N.J."/>
            <person name="Johnson M.G."/>
            <person name="Rensing S.A."/>
            <person name="Grimwood J."/>
            <person name="Schmutz J."/>
            <person name="Mcdaniel S.F."/>
        </authorList>
    </citation>
    <scope>NUCLEOTIDE SEQUENCE</scope>
    <source>
        <strain evidence="1">R40</strain>
    </source>
</reference>
<comment type="caution">
    <text evidence="1">The sequence shown here is derived from an EMBL/GenBank/DDBJ whole genome shotgun (WGS) entry which is preliminary data.</text>
</comment>
<accession>A0A8T0G658</accession>
<evidence type="ECO:0000313" key="2">
    <source>
        <dbReference type="Proteomes" id="UP000822688"/>
    </source>
</evidence>
<sequence>MGYGAACLMRYCSFARLSLRHIGVLKCRSKSWRNVDLSDSEFHRICDGAVHRRRFALVSKCSHRVGAFQIRVFDVSSKKWDIFKTRVNCPPLHWVRLTNSQKSYNEYRL</sequence>
<name>A0A8T0G658_CERPU</name>
<evidence type="ECO:0000313" key="1">
    <source>
        <dbReference type="EMBL" id="KAG0554325.1"/>
    </source>
</evidence>
<dbReference type="AlphaFoldDB" id="A0A8T0G658"/>
<gene>
    <name evidence="1" type="ORF">KC19_12G082600</name>
</gene>
<dbReference type="EMBL" id="CM026433">
    <property type="protein sequence ID" value="KAG0554325.1"/>
    <property type="molecule type" value="Genomic_DNA"/>
</dbReference>
<proteinExistence type="predicted"/>
<protein>
    <submittedName>
        <fullName evidence="1">Uncharacterized protein</fullName>
    </submittedName>
</protein>
<keyword evidence="2" id="KW-1185">Reference proteome</keyword>
<dbReference type="Proteomes" id="UP000822688">
    <property type="component" value="Chromosome 12"/>
</dbReference>